<evidence type="ECO:0000256" key="4">
    <source>
        <dbReference type="ARBA" id="ARBA00023054"/>
    </source>
</evidence>
<keyword evidence="4" id="KW-0175">Coiled coil</keyword>
<dbReference type="InterPro" id="IPR009057">
    <property type="entry name" value="Homeodomain-like_sf"/>
</dbReference>
<dbReference type="Pfam" id="PF14379">
    <property type="entry name" value="Myb_CC_LHEQLE"/>
    <property type="match status" value="1"/>
</dbReference>
<dbReference type="GO" id="GO:0005634">
    <property type="term" value="C:nucleus"/>
    <property type="evidence" value="ECO:0007669"/>
    <property type="project" value="UniProtKB-SubCell"/>
</dbReference>
<gene>
    <name evidence="8" type="ORF">KIW84_024095</name>
</gene>
<feature type="domain" description="HTH myb-type" evidence="7">
    <location>
        <begin position="22"/>
        <end position="82"/>
    </location>
</feature>
<dbReference type="InterPro" id="IPR025756">
    <property type="entry name" value="Myb_CC_LHEQLE"/>
</dbReference>
<dbReference type="InterPro" id="IPR046955">
    <property type="entry name" value="PHR1-like"/>
</dbReference>
<keyword evidence="5" id="KW-0804">Transcription</keyword>
<evidence type="ECO:0000256" key="6">
    <source>
        <dbReference type="ARBA" id="ARBA00023242"/>
    </source>
</evidence>
<dbReference type="Pfam" id="PF00249">
    <property type="entry name" value="Myb_DNA-binding"/>
    <property type="match status" value="1"/>
</dbReference>
<dbReference type="Gramene" id="PSAT_LOCUS8595_t1">
    <property type="protein sequence ID" value="CAL5188412.1"/>
    <property type="gene ID" value="PSAT_LOCUS8595"/>
</dbReference>
<comment type="subcellular location">
    <subcellularLocation>
        <location evidence="1">Nucleus</location>
    </subcellularLocation>
</comment>
<dbReference type="InterPro" id="IPR001005">
    <property type="entry name" value="SANT/Myb"/>
</dbReference>
<comment type="similarity">
    <text evidence="2">Belongs to the MYB-CC family.</text>
</comment>
<dbReference type="EMBL" id="JAMSHJ010000002">
    <property type="protein sequence ID" value="KAI5438214.1"/>
    <property type="molecule type" value="Genomic_DNA"/>
</dbReference>
<dbReference type="GO" id="GO:0003700">
    <property type="term" value="F:DNA-binding transcription factor activity"/>
    <property type="evidence" value="ECO:0007669"/>
    <property type="project" value="InterPro"/>
</dbReference>
<dbReference type="FunFam" id="1.10.10.60:FF:000002">
    <property type="entry name" value="Myb family transcription factor"/>
    <property type="match status" value="1"/>
</dbReference>
<proteinExistence type="inferred from homology"/>
<evidence type="ECO:0000313" key="9">
    <source>
        <dbReference type="Proteomes" id="UP001058974"/>
    </source>
</evidence>
<evidence type="ECO:0000256" key="3">
    <source>
        <dbReference type="ARBA" id="ARBA00023015"/>
    </source>
</evidence>
<dbReference type="SUPFAM" id="SSF46689">
    <property type="entry name" value="Homeodomain-like"/>
    <property type="match status" value="1"/>
</dbReference>
<dbReference type="GO" id="GO:2000762">
    <property type="term" value="P:regulation of phenylpropanoid metabolic process"/>
    <property type="evidence" value="ECO:0007669"/>
    <property type="project" value="EnsemblPlants"/>
</dbReference>
<evidence type="ECO:0000256" key="2">
    <source>
        <dbReference type="ARBA" id="ARBA00006783"/>
    </source>
</evidence>
<dbReference type="Proteomes" id="UP001058974">
    <property type="component" value="Chromosome 2"/>
</dbReference>
<dbReference type="PANTHER" id="PTHR31499:SF23">
    <property type="entry name" value="MYB FAMILY TRANSCRIPTION FACTOR PHL11"/>
    <property type="match status" value="1"/>
</dbReference>
<protein>
    <recommendedName>
        <fullName evidence="7">HTH myb-type domain-containing protein</fullName>
    </recommendedName>
</protein>
<dbReference type="Gene3D" id="1.10.10.60">
    <property type="entry name" value="Homeodomain-like"/>
    <property type="match status" value="1"/>
</dbReference>
<dbReference type="OrthoDB" id="551907at2759"/>
<dbReference type="GO" id="GO:0003677">
    <property type="term" value="F:DNA binding"/>
    <property type="evidence" value="ECO:0007669"/>
    <property type="project" value="InterPro"/>
</dbReference>
<sequence length="270" mass="31043">MMESGEIGGREGYNGVMMAMTRDPKPRLRWTADLHDRFVDAVTKLGGPDKATPKAVLRLMGLKGLTLYHLKSHLQKYRLGQHGRKQYEEQYKENSRCSYVNFSNHSSHTNPSYGGDNDEGEIPIAEALKQQIEVQKRLEEQFEVQKKLQMRIEAQEKYFQTVLEKAQTSLSQDGQTNLEFNSALSNYFMENMNKDGKENIVDMNEFYNKNHSSVFNYQEILGVEENKELKAQVEGDSVQLDLNIKNGNELLCADGAEMESKMVSYRVFQF</sequence>
<organism evidence="8 9">
    <name type="scientific">Pisum sativum</name>
    <name type="common">Garden pea</name>
    <name type="synonym">Lathyrus oleraceus</name>
    <dbReference type="NCBI Taxonomy" id="3888"/>
    <lineage>
        <taxon>Eukaryota</taxon>
        <taxon>Viridiplantae</taxon>
        <taxon>Streptophyta</taxon>
        <taxon>Embryophyta</taxon>
        <taxon>Tracheophyta</taxon>
        <taxon>Spermatophyta</taxon>
        <taxon>Magnoliopsida</taxon>
        <taxon>eudicotyledons</taxon>
        <taxon>Gunneridae</taxon>
        <taxon>Pentapetalae</taxon>
        <taxon>rosids</taxon>
        <taxon>fabids</taxon>
        <taxon>Fabales</taxon>
        <taxon>Fabaceae</taxon>
        <taxon>Papilionoideae</taxon>
        <taxon>50 kb inversion clade</taxon>
        <taxon>NPAAA clade</taxon>
        <taxon>Hologalegina</taxon>
        <taxon>IRL clade</taxon>
        <taxon>Fabeae</taxon>
        <taxon>Lathyrus</taxon>
    </lineage>
</organism>
<dbReference type="Gramene" id="Psat2g140880.1">
    <property type="protein sequence ID" value="Psat2g140880.1.cds"/>
    <property type="gene ID" value="Psat2g140880"/>
</dbReference>
<accession>A0A9D4YGR8</accession>
<name>A0A9D4YGR8_PEA</name>
<dbReference type="PROSITE" id="PS51294">
    <property type="entry name" value="HTH_MYB"/>
    <property type="match status" value="1"/>
</dbReference>
<keyword evidence="9" id="KW-1185">Reference proteome</keyword>
<evidence type="ECO:0000259" key="7">
    <source>
        <dbReference type="PROSITE" id="PS51294"/>
    </source>
</evidence>
<keyword evidence="6" id="KW-0539">Nucleus</keyword>
<keyword evidence="3" id="KW-0805">Transcription regulation</keyword>
<dbReference type="NCBIfam" id="TIGR01557">
    <property type="entry name" value="myb_SHAQKYF"/>
    <property type="match status" value="1"/>
</dbReference>
<dbReference type="AlphaFoldDB" id="A0A9D4YGR8"/>
<evidence type="ECO:0000313" key="8">
    <source>
        <dbReference type="EMBL" id="KAI5438214.1"/>
    </source>
</evidence>
<dbReference type="InterPro" id="IPR006447">
    <property type="entry name" value="Myb_dom_plants"/>
</dbReference>
<reference evidence="8 9" key="1">
    <citation type="journal article" date="2022" name="Nat. Genet.">
        <title>Improved pea reference genome and pan-genome highlight genomic features and evolutionary characteristics.</title>
        <authorList>
            <person name="Yang T."/>
            <person name="Liu R."/>
            <person name="Luo Y."/>
            <person name="Hu S."/>
            <person name="Wang D."/>
            <person name="Wang C."/>
            <person name="Pandey M.K."/>
            <person name="Ge S."/>
            <person name="Xu Q."/>
            <person name="Li N."/>
            <person name="Li G."/>
            <person name="Huang Y."/>
            <person name="Saxena R.K."/>
            <person name="Ji Y."/>
            <person name="Li M."/>
            <person name="Yan X."/>
            <person name="He Y."/>
            <person name="Liu Y."/>
            <person name="Wang X."/>
            <person name="Xiang C."/>
            <person name="Varshney R.K."/>
            <person name="Ding H."/>
            <person name="Gao S."/>
            <person name="Zong X."/>
        </authorList>
    </citation>
    <scope>NUCLEOTIDE SEQUENCE [LARGE SCALE GENOMIC DNA]</scope>
    <source>
        <strain evidence="8 9">cv. Zhongwan 6</strain>
    </source>
</reference>
<dbReference type="Gramene" id="Psat02G0409500-T1">
    <property type="protein sequence ID" value="KAI5438214.1"/>
    <property type="gene ID" value="KIW84_024095"/>
</dbReference>
<evidence type="ECO:0000256" key="5">
    <source>
        <dbReference type="ARBA" id="ARBA00023163"/>
    </source>
</evidence>
<comment type="caution">
    <text evidence="8">The sequence shown here is derived from an EMBL/GenBank/DDBJ whole genome shotgun (WGS) entry which is preliminary data.</text>
</comment>
<evidence type="ECO:0000256" key="1">
    <source>
        <dbReference type="ARBA" id="ARBA00004123"/>
    </source>
</evidence>
<dbReference type="PANTHER" id="PTHR31499">
    <property type="entry name" value="MYB FAMILY TRANSCRIPTION FACTOR PHL11"/>
    <property type="match status" value="1"/>
</dbReference>
<dbReference type="InterPro" id="IPR017930">
    <property type="entry name" value="Myb_dom"/>
</dbReference>